<dbReference type="PIRSF" id="PIRSF006268">
    <property type="entry name" value="ApbE"/>
    <property type="match status" value="1"/>
</dbReference>
<dbReference type="PANTHER" id="PTHR30040:SF2">
    <property type="entry name" value="FAD:PROTEIN FMN TRANSFERASE"/>
    <property type="match status" value="1"/>
</dbReference>
<keyword evidence="7" id="KW-0274">FAD</keyword>
<dbReference type="InterPro" id="IPR003374">
    <property type="entry name" value="ApbE-like_sf"/>
</dbReference>
<evidence type="ECO:0000256" key="6">
    <source>
        <dbReference type="ARBA" id="ARBA00022723"/>
    </source>
</evidence>
<evidence type="ECO:0000313" key="12">
    <source>
        <dbReference type="Proteomes" id="UP001470230"/>
    </source>
</evidence>
<sequence>MESVFDIEGVYSYTTVLMGSPILLKLFKFDSDLASRVFGIIKHYEDIFTVNRDQSEVMDINHAAGVHAVSVSQPVYDLIKIGKQASMIKNSSFNMAIGPLVKLWKIGFKGDKVPPANEIEETLKITDPSQIVLDENAKSVYLLQFGMEVDLGAIAKGYIADRVRDYLIHENIKEGLINLGGNILTLGSPKSFWSIGLKKPFSKKKDDSEDEEYVGRIELENMSVVTSGIYERYFEQDGKMYHHILDPKTGYPINNELESVTIISKNSLDGDIWSTLIFGMGLEKGYLVASRKPELEGIFLTKNHEIFITSTDKFRFILLDDSYHIVDFNSR</sequence>
<gene>
    <name evidence="11" type="ORF">M9Y10_005317</name>
</gene>
<protein>
    <recommendedName>
        <fullName evidence="3">FAD:protein FMN transferase</fullName>
        <ecNumber evidence="2">2.7.1.180</ecNumber>
    </recommendedName>
    <alternativeName>
        <fullName evidence="9">Flavin transferase</fullName>
    </alternativeName>
</protein>
<evidence type="ECO:0000256" key="2">
    <source>
        <dbReference type="ARBA" id="ARBA00011955"/>
    </source>
</evidence>
<keyword evidence="8" id="KW-0460">Magnesium</keyword>
<keyword evidence="5" id="KW-0808">Transferase</keyword>
<dbReference type="Pfam" id="PF02424">
    <property type="entry name" value="ApbE"/>
    <property type="match status" value="1"/>
</dbReference>
<dbReference type="EC" id="2.7.1.180" evidence="2"/>
<evidence type="ECO:0000256" key="5">
    <source>
        <dbReference type="ARBA" id="ARBA00022679"/>
    </source>
</evidence>
<comment type="cofactor">
    <cofactor evidence="1">
        <name>Mg(2+)</name>
        <dbReference type="ChEBI" id="CHEBI:18420"/>
    </cofactor>
</comment>
<reference evidence="11 12" key="1">
    <citation type="submission" date="2024-04" db="EMBL/GenBank/DDBJ databases">
        <title>Tritrichomonas musculus Genome.</title>
        <authorList>
            <person name="Alves-Ferreira E."/>
            <person name="Grigg M."/>
            <person name="Lorenzi H."/>
            <person name="Galac M."/>
        </authorList>
    </citation>
    <scope>NUCLEOTIDE SEQUENCE [LARGE SCALE GENOMIC DNA]</scope>
    <source>
        <strain evidence="11 12">EAF2021</strain>
    </source>
</reference>
<name>A0ABR2JLI1_9EUKA</name>
<evidence type="ECO:0000256" key="4">
    <source>
        <dbReference type="ARBA" id="ARBA00022630"/>
    </source>
</evidence>
<evidence type="ECO:0000256" key="8">
    <source>
        <dbReference type="ARBA" id="ARBA00022842"/>
    </source>
</evidence>
<comment type="caution">
    <text evidence="11">The sequence shown here is derived from an EMBL/GenBank/DDBJ whole genome shotgun (WGS) entry which is preliminary data.</text>
</comment>
<evidence type="ECO:0000256" key="7">
    <source>
        <dbReference type="ARBA" id="ARBA00022827"/>
    </source>
</evidence>
<evidence type="ECO:0000313" key="11">
    <source>
        <dbReference type="EMBL" id="KAK8878537.1"/>
    </source>
</evidence>
<keyword evidence="4" id="KW-0285">Flavoprotein</keyword>
<evidence type="ECO:0000256" key="1">
    <source>
        <dbReference type="ARBA" id="ARBA00001946"/>
    </source>
</evidence>
<keyword evidence="6" id="KW-0479">Metal-binding</keyword>
<accession>A0ABR2JLI1</accession>
<comment type="catalytic activity">
    <reaction evidence="10">
        <text>L-threonyl-[protein] + FAD = FMN-L-threonyl-[protein] + AMP + H(+)</text>
        <dbReference type="Rhea" id="RHEA:36847"/>
        <dbReference type="Rhea" id="RHEA-COMP:11060"/>
        <dbReference type="Rhea" id="RHEA-COMP:11061"/>
        <dbReference type="ChEBI" id="CHEBI:15378"/>
        <dbReference type="ChEBI" id="CHEBI:30013"/>
        <dbReference type="ChEBI" id="CHEBI:57692"/>
        <dbReference type="ChEBI" id="CHEBI:74257"/>
        <dbReference type="ChEBI" id="CHEBI:456215"/>
        <dbReference type="EC" id="2.7.1.180"/>
    </reaction>
</comment>
<proteinExistence type="predicted"/>
<dbReference type="PANTHER" id="PTHR30040">
    <property type="entry name" value="THIAMINE BIOSYNTHESIS LIPOPROTEIN APBE"/>
    <property type="match status" value="1"/>
</dbReference>
<evidence type="ECO:0000256" key="3">
    <source>
        <dbReference type="ARBA" id="ARBA00016337"/>
    </source>
</evidence>
<dbReference type="InterPro" id="IPR024932">
    <property type="entry name" value="ApbE"/>
</dbReference>
<dbReference type="SUPFAM" id="SSF143631">
    <property type="entry name" value="ApbE-like"/>
    <property type="match status" value="1"/>
</dbReference>
<dbReference type="Gene3D" id="3.10.520.10">
    <property type="entry name" value="ApbE-like domains"/>
    <property type="match status" value="1"/>
</dbReference>
<keyword evidence="12" id="KW-1185">Reference proteome</keyword>
<evidence type="ECO:0000256" key="10">
    <source>
        <dbReference type="ARBA" id="ARBA00048540"/>
    </source>
</evidence>
<dbReference type="Proteomes" id="UP001470230">
    <property type="component" value="Unassembled WGS sequence"/>
</dbReference>
<organism evidence="11 12">
    <name type="scientific">Tritrichomonas musculus</name>
    <dbReference type="NCBI Taxonomy" id="1915356"/>
    <lineage>
        <taxon>Eukaryota</taxon>
        <taxon>Metamonada</taxon>
        <taxon>Parabasalia</taxon>
        <taxon>Tritrichomonadida</taxon>
        <taxon>Tritrichomonadidae</taxon>
        <taxon>Tritrichomonas</taxon>
    </lineage>
</organism>
<evidence type="ECO:0000256" key="9">
    <source>
        <dbReference type="ARBA" id="ARBA00031306"/>
    </source>
</evidence>
<dbReference type="EMBL" id="JAPFFF010000011">
    <property type="protein sequence ID" value="KAK8878537.1"/>
    <property type="molecule type" value="Genomic_DNA"/>
</dbReference>